<organism evidence="3 4">
    <name type="scientific">Keguizhuia sedimenti</name>
    <dbReference type="NCBI Taxonomy" id="3064264"/>
    <lineage>
        <taxon>Bacteria</taxon>
        <taxon>Pseudomonadati</taxon>
        <taxon>Pseudomonadota</taxon>
        <taxon>Betaproteobacteria</taxon>
        <taxon>Burkholderiales</taxon>
        <taxon>Oxalobacteraceae</taxon>
        <taxon>Keguizhuia</taxon>
    </lineage>
</organism>
<dbReference type="RefSeq" id="WP_338437958.1">
    <property type="nucleotide sequence ID" value="NZ_JAUYVH010000014.1"/>
</dbReference>
<evidence type="ECO:0000313" key="3">
    <source>
        <dbReference type="EMBL" id="MDQ9171979.1"/>
    </source>
</evidence>
<comment type="caution">
    <text evidence="3">The sequence shown here is derived from an EMBL/GenBank/DDBJ whole genome shotgun (WGS) entry which is preliminary data.</text>
</comment>
<dbReference type="Gene3D" id="3.10.450.50">
    <property type="match status" value="1"/>
</dbReference>
<evidence type="ECO:0000259" key="2">
    <source>
        <dbReference type="Pfam" id="PF17775"/>
    </source>
</evidence>
<dbReference type="EMBL" id="JAUYVH010000014">
    <property type="protein sequence ID" value="MDQ9171979.1"/>
    <property type="molecule type" value="Genomic_DNA"/>
</dbReference>
<dbReference type="PANTHER" id="PTHR33747">
    <property type="entry name" value="UPF0225 PROTEIN SCO1677"/>
    <property type="match status" value="1"/>
</dbReference>
<dbReference type="InterPro" id="IPR023006">
    <property type="entry name" value="YchJ-like"/>
</dbReference>
<dbReference type="InterPro" id="IPR048469">
    <property type="entry name" value="YchJ-like_M"/>
</dbReference>
<dbReference type="InterPro" id="IPR032710">
    <property type="entry name" value="NTF2-like_dom_sf"/>
</dbReference>
<comment type="similarity">
    <text evidence="1">Belongs to the UPF0225 family.</text>
</comment>
<evidence type="ECO:0000256" key="1">
    <source>
        <dbReference type="HAMAP-Rule" id="MF_00612"/>
    </source>
</evidence>
<name>A0ABU1BV67_9BURK</name>
<proteinExistence type="inferred from homology"/>
<dbReference type="Proteomes" id="UP001225596">
    <property type="component" value="Unassembled WGS sequence"/>
</dbReference>
<dbReference type="HAMAP" id="MF_00612">
    <property type="entry name" value="UPF0225"/>
    <property type="match status" value="1"/>
</dbReference>
<dbReference type="PANTHER" id="PTHR33747:SF1">
    <property type="entry name" value="ADENYLATE CYCLASE-ASSOCIATED CAP C-TERMINAL DOMAIN-CONTAINING PROTEIN"/>
    <property type="match status" value="1"/>
</dbReference>
<feature type="domain" description="YchJ-like middle NTF2-like" evidence="2">
    <location>
        <begin position="35"/>
        <end position="127"/>
    </location>
</feature>
<dbReference type="Pfam" id="PF17775">
    <property type="entry name" value="YchJ_M-like"/>
    <property type="match status" value="1"/>
</dbReference>
<reference evidence="3 4" key="1">
    <citation type="submission" date="2023-08" db="EMBL/GenBank/DDBJ databases">
        <title>Oxalobacteraceae gen .nov., isolated from river sludge outside the plant.</title>
        <authorList>
            <person name="Zhao S.Y."/>
        </authorList>
    </citation>
    <scope>NUCLEOTIDE SEQUENCE [LARGE SCALE GENOMIC DNA]</scope>
    <source>
        <strain evidence="3 4">R-40</strain>
    </source>
</reference>
<sequence>MPPKTNTPPCPCGAGTAGYEQCCGRFIGGMETPPTALQLMRSRYTAYTLGQDDYLRATWHPSTRPGEEKISERGVNWLGLEIKNHASSGDAATVEFVARYRINGRAHRLHETSRFLREDGRWLYLDGQFQERK</sequence>
<gene>
    <name evidence="3" type="ORF">Q8A64_16310</name>
</gene>
<evidence type="ECO:0000313" key="4">
    <source>
        <dbReference type="Proteomes" id="UP001225596"/>
    </source>
</evidence>
<protein>
    <recommendedName>
        <fullName evidence="1">UPF0225 protein Q8A64_16310</fullName>
    </recommendedName>
</protein>
<keyword evidence="4" id="KW-1185">Reference proteome</keyword>
<accession>A0ABU1BV67</accession>
<dbReference type="SUPFAM" id="SSF54427">
    <property type="entry name" value="NTF2-like"/>
    <property type="match status" value="1"/>
</dbReference>